<dbReference type="CDD" id="cd03215">
    <property type="entry name" value="ABC_Carb_Monos_II"/>
    <property type="match status" value="1"/>
</dbReference>
<dbReference type="InterPro" id="IPR003439">
    <property type="entry name" value="ABC_transporter-like_ATP-bd"/>
</dbReference>
<evidence type="ECO:0000313" key="12">
    <source>
        <dbReference type="Proteomes" id="UP000306985"/>
    </source>
</evidence>
<sequence length="541" mass="57362">MHRPTVPSDDTAQGESPVTTPSAGPQSGAAPAAVRLTGITKRFPGVVANSDINITVRRGSVHALVGENGAGKSTLMKTLYGMHQPDEGTITVDGRDVTFSSPADAIAVGIGMVHQHFMLADNLTVWENIVLGSEKVAGGRLDVKGSRKVIDDLAKRYGLAVDSGALVETLGVGARQRVEILKVLYRGAKILILDEPTAVLVPQEVDELFGNLRELKSEGLTIIFISHKLDEVRAIADDITVIRRGTTVGTADPKTVTNRELAELMVGSALPVPELRESTVTDRVVLQVRGLTVAGPPGSARDVLTDVDLTIHAGEVLGIAGVEGNGQAELVDAIMGIRPLSAGSVELQGTDLAQKSTRARREAGMGFIPEDRHRQGLLLEASLWENRILGHQTRAPSARGMLLDRGGAKRDTRRIVETFDVRTPGIDVTAASLSGGNQQKLIVGREMSEDPVLLIASHPTRGVDVGAQAAIWEHLRTARAAGLAVLLISADLEELIGMSDRLTVILRGRLIDEYDPRTVTPEELGGAMTGAATGTPGGDRR</sequence>
<evidence type="ECO:0000259" key="10">
    <source>
        <dbReference type="PROSITE" id="PS50893"/>
    </source>
</evidence>
<keyword evidence="12" id="KW-1185">Reference proteome</keyword>
<dbReference type="InterPro" id="IPR050107">
    <property type="entry name" value="ABC_carbohydrate_import_ATPase"/>
</dbReference>
<feature type="compositionally biased region" description="Low complexity" evidence="9">
    <location>
        <begin position="21"/>
        <end position="31"/>
    </location>
</feature>
<dbReference type="PROSITE" id="PS50893">
    <property type="entry name" value="ABC_TRANSPORTER_2"/>
    <property type="match status" value="2"/>
</dbReference>
<protein>
    <submittedName>
        <fullName evidence="11">ABC transporter ATP-binding protein</fullName>
    </submittedName>
</protein>
<feature type="compositionally biased region" description="Polar residues" evidence="9">
    <location>
        <begin position="8"/>
        <end position="20"/>
    </location>
</feature>
<dbReference type="SMART" id="SM00382">
    <property type="entry name" value="AAA"/>
    <property type="match status" value="1"/>
</dbReference>
<dbReference type="InterPro" id="IPR017871">
    <property type="entry name" value="ABC_transporter-like_CS"/>
</dbReference>
<dbReference type="Gene3D" id="3.40.50.300">
    <property type="entry name" value="P-loop containing nucleotide triphosphate hydrolases"/>
    <property type="match status" value="2"/>
</dbReference>
<feature type="compositionally biased region" description="Low complexity" evidence="9">
    <location>
        <begin position="525"/>
        <end position="534"/>
    </location>
</feature>
<dbReference type="SUPFAM" id="SSF52540">
    <property type="entry name" value="P-loop containing nucleoside triphosphate hydrolases"/>
    <property type="match status" value="2"/>
</dbReference>
<evidence type="ECO:0000313" key="11">
    <source>
        <dbReference type="EMBL" id="TKV58825.1"/>
    </source>
</evidence>
<keyword evidence="3" id="KW-1003">Cell membrane</keyword>
<dbReference type="EMBL" id="SZZH01000003">
    <property type="protein sequence ID" value="TKV58825.1"/>
    <property type="molecule type" value="Genomic_DNA"/>
</dbReference>
<dbReference type="GO" id="GO:0005524">
    <property type="term" value="F:ATP binding"/>
    <property type="evidence" value="ECO:0007669"/>
    <property type="project" value="UniProtKB-KW"/>
</dbReference>
<evidence type="ECO:0000256" key="3">
    <source>
        <dbReference type="ARBA" id="ARBA00022475"/>
    </source>
</evidence>
<dbReference type="AlphaFoldDB" id="A0A4V6CTA4"/>
<dbReference type="PANTHER" id="PTHR43790:SF9">
    <property type="entry name" value="GALACTOFURANOSE TRANSPORTER ATP-BINDING PROTEIN YTFR"/>
    <property type="match status" value="1"/>
</dbReference>
<evidence type="ECO:0000256" key="2">
    <source>
        <dbReference type="ARBA" id="ARBA00022448"/>
    </source>
</evidence>
<evidence type="ECO:0000256" key="1">
    <source>
        <dbReference type="ARBA" id="ARBA00004202"/>
    </source>
</evidence>
<dbReference type="GO" id="GO:0005886">
    <property type="term" value="C:plasma membrane"/>
    <property type="evidence" value="ECO:0007669"/>
    <property type="project" value="UniProtKB-SubCell"/>
</dbReference>
<evidence type="ECO:0000256" key="5">
    <source>
        <dbReference type="ARBA" id="ARBA00022741"/>
    </source>
</evidence>
<comment type="caution">
    <text evidence="11">The sequence shown here is derived from an EMBL/GenBank/DDBJ whole genome shotgun (WGS) entry which is preliminary data.</text>
</comment>
<feature type="domain" description="ABC transporter" evidence="10">
    <location>
        <begin position="34"/>
        <end position="269"/>
    </location>
</feature>
<evidence type="ECO:0000256" key="9">
    <source>
        <dbReference type="SAM" id="MobiDB-lite"/>
    </source>
</evidence>
<dbReference type="InterPro" id="IPR003593">
    <property type="entry name" value="AAA+_ATPase"/>
</dbReference>
<feature type="region of interest" description="Disordered" evidence="9">
    <location>
        <begin position="1"/>
        <end position="31"/>
    </location>
</feature>
<keyword evidence="7" id="KW-1278">Translocase</keyword>
<comment type="subcellular location">
    <subcellularLocation>
        <location evidence="1">Cell membrane</location>
        <topology evidence="1">Peripheral membrane protein</topology>
    </subcellularLocation>
</comment>
<dbReference type="CDD" id="cd03216">
    <property type="entry name" value="ABC_Carb_Monos_I"/>
    <property type="match status" value="1"/>
</dbReference>
<feature type="domain" description="ABC transporter" evidence="10">
    <location>
        <begin position="286"/>
        <end position="532"/>
    </location>
</feature>
<evidence type="ECO:0000256" key="7">
    <source>
        <dbReference type="ARBA" id="ARBA00022967"/>
    </source>
</evidence>
<proteinExistence type="predicted"/>
<dbReference type="OrthoDB" id="8039522at2"/>
<dbReference type="GO" id="GO:0016887">
    <property type="term" value="F:ATP hydrolysis activity"/>
    <property type="evidence" value="ECO:0007669"/>
    <property type="project" value="InterPro"/>
</dbReference>
<dbReference type="Proteomes" id="UP000306985">
    <property type="component" value="Unassembled WGS sequence"/>
</dbReference>
<gene>
    <name evidence="11" type="ORF">FDO65_15075</name>
</gene>
<accession>A0A4V6CTA4</accession>
<keyword evidence="2" id="KW-0813">Transport</keyword>
<keyword evidence="4" id="KW-0677">Repeat</keyword>
<feature type="region of interest" description="Disordered" evidence="9">
    <location>
        <begin position="519"/>
        <end position="541"/>
    </location>
</feature>
<dbReference type="PROSITE" id="PS00211">
    <property type="entry name" value="ABC_TRANSPORTER_1"/>
    <property type="match status" value="1"/>
</dbReference>
<dbReference type="FunFam" id="3.40.50.300:FF:000127">
    <property type="entry name" value="Ribose import ATP-binding protein RbsA"/>
    <property type="match status" value="1"/>
</dbReference>
<evidence type="ECO:0000256" key="8">
    <source>
        <dbReference type="ARBA" id="ARBA00023136"/>
    </source>
</evidence>
<dbReference type="Pfam" id="PF00005">
    <property type="entry name" value="ABC_tran"/>
    <property type="match status" value="2"/>
</dbReference>
<keyword evidence="6 11" id="KW-0067">ATP-binding</keyword>
<keyword evidence="8" id="KW-0472">Membrane</keyword>
<dbReference type="PANTHER" id="PTHR43790">
    <property type="entry name" value="CARBOHYDRATE TRANSPORT ATP-BINDING PROTEIN MG119-RELATED"/>
    <property type="match status" value="1"/>
</dbReference>
<evidence type="ECO:0000256" key="4">
    <source>
        <dbReference type="ARBA" id="ARBA00022737"/>
    </source>
</evidence>
<organism evidence="11 12">
    <name type="scientific">Nakamurella flava</name>
    <dbReference type="NCBI Taxonomy" id="2576308"/>
    <lineage>
        <taxon>Bacteria</taxon>
        <taxon>Bacillati</taxon>
        <taxon>Actinomycetota</taxon>
        <taxon>Actinomycetes</taxon>
        <taxon>Nakamurellales</taxon>
        <taxon>Nakamurellaceae</taxon>
        <taxon>Nakamurella</taxon>
    </lineage>
</organism>
<keyword evidence="5" id="KW-0547">Nucleotide-binding</keyword>
<dbReference type="RefSeq" id="WP_137450485.1">
    <property type="nucleotide sequence ID" value="NZ_SZZH01000003.1"/>
</dbReference>
<evidence type="ECO:0000256" key="6">
    <source>
        <dbReference type="ARBA" id="ARBA00022840"/>
    </source>
</evidence>
<dbReference type="InterPro" id="IPR027417">
    <property type="entry name" value="P-loop_NTPase"/>
</dbReference>
<name>A0A4V6CTA4_9ACTN</name>
<reference evidence="11 12" key="1">
    <citation type="submission" date="2019-05" db="EMBL/GenBank/DDBJ databases">
        <title>Nakamurella sp. N5BH11, whole genome shotgun sequence.</title>
        <authorList>
            <person name="Tuo L."/>
        </authorList>
    </citation>
    <scope>NUCLEOTIDE SEQUENCE [LARGE SCALE GENOMIC DNA]</scope>
    <source>
        <strain evidence="11 12">N5BH11</strain>
    </source>
</reference>